<keyword evidence="2" id="KW-0689">Ribosomal protein</keyword>
<dbReference type="InterPro" id="IPR029004">
    <property type="entry name" value="Ribosomal_eL28/Mak16"/>
</dbReference>
<keyword evidence="7" id="KW-1185">Reference proteome</keyword>
<evidence type="ECO:0000313" key="7">
    <source>
        <dbReference type="Proteomes" id="UP000266272"/>
    </source>
</evidence>
<dbReference type="GO" id="GO:0005840">
    <property type="term" value="C:ribosome"/>
    <property type="evidence" value="ECO:0007669"/>
    <property type="project" value="UniProtKB-KW"/>
</dbReference>
<feature type="domain" description="Ribosomal eL28/Mak16" evidence="5">
    <location>
        <begin position="95"/>
        <end position="216"/>
    </location>
</feature>
<evidence type="ECO:0000256" key="4">
    <source>
        <dbReference type="SAM" id="MobiDB-lite"/>
    </source>
</evidence>
<dbReference type="InterPro" id="IPR002672">
    <property type="entry name" value="Ribosomal_eL28"/>
</dbReference>
<dbReference type="GO" id="GO:1990904">
    <property type="term" value="C:ribonucleoprotein complex"/>
    <property type="evidence" value="ECO:0007669"/>
    <property type="project" value="UniProtKB-KW"/>
</dbReference>
<sequence length="242" mass="25545">MWLLPGAVICVSATAPANYGRNLPLAAIRIDNDAATRANRNAAAKRAHTFPPSVFPLPVNFEILAKEPLLTLRIITSSTIDTMAAATLPNISSDLIWEVVRSNNSYLHKTGAARNGGIQLSRDPLNLTNTHSRKYAGFVNDKAVGIVPNEKGGVVVISKKVASSTQPAKAVAKTTIGGGKSTRKTYKAVASQVAKSGYRADLRAAAVERASAIRRSQLPAKAEPEPKLRGKKALKAASAGES</sequence>
<comment type="similarity">
    <text evidence="1">Belongs to the eukaryotic ribosomal protein eL28 family.</text>
</comment>
<evidence type="ECO:0000256" key="1">
    <source>
        <dbReference type="ARBA" id="ARBA00007926"/>
    </source>
</evidence>
<dbReference type="STRING" id="490622.A0A395N8Y2"/>
<dbReference type="OrthoDB" id="338850at2759"/>
<comment type="caution">
    <text evidence="6">The sequence shown here is derived from an EMBL/GenBank/DDBJ whole genome shotgun (WGS) entry which is preliminary data.</text>
</comment>
<reference evidence="6 7" key="1">
    <citation type="journal article" date="2018" name="PLoS Pathog.">
        <title>Evolution of structural diversity of trichothecenes, a family of toxins produced by plant pathogenic and entomopathogenic fungi.</title>
        <authorList>
            <person name="Proctor R.H."/>
            <person name="McCormick S.P."/>
            <person name="Kim H.S."/>
            <person name="Cardoza R.E."/>
            <person name="Stanley A.M."/>
            <person name="Lindo L."/>
            <person name="Kelly A."/>
            <person name="Brown D.W."/>
            <person name="Lee T."/>
            <person name="Vaughan M.M."/>
            <person name="Alexander N.J."/>
            <person name="Busman M."/>
            <person name="Gutierrez S."/>
        </authorList>
    </citation>
    <scope>NUCLEOTIDE SEQUENCE [LARGE SCALE GENOMIC DNA]</scope>
    <source>
        <strain evidence="6 7">IBT 40837</strain>
    </source>
</reference>
<evidence type="ECO:0000256" key="3">
    <source>
        <dbReference type="ARBA" id="ARBA00023274"/>
    </source>
</evidence>
<organism evidence="6 7">
    <name type="scientific">Trichoderma arundinaceum</name>
    <dbReference type="NCBI Taxonomy" id="490622"/>
    <lineage>
        <taxon>Eukaryota</taxon>
        <taxon>Fungi</taxon>
        <taxon>Dikarya</taxon>
        <taxon>Ascomycota</taxon>
        <taxon>Pezizomycotina</taxon>
        <taxon>Sordariomycetes</taxon>
        <taxon>Hypocreomycetidae</taxon>
        <taxon>Hypocreales</taxon>
        <taxon>Hypocreaceae</taxon>
        <taxon>Trichoderma</taxon>
    </lineage>
</organism>
<dbReference type="Pfam" id="PF01778">
    <property type="entry name" value="Ribosomal_L28e"/>
    <property type="match status" value="1"/>
</dbReference>
<dbReference type="GO" id="GO:0003735">
    <property type="term" value="F:structural constituent of ribosome"/>
    <property type="evidence" value="ECO:0007669"/>
    <property type="project" value="InterPro"/>
</dbReference>
<feature type="region of interest" description="Disordered" evidence="4">
    <location>
        <begin position="213"/>
        <end position="242"/>
    </location>
</feature>
<keyword evidence="3" id="KW-0687">Ribonucleoprotein</keyword>
<dbReference type="EMBL" id="PXOA01000912">
    <property type="protein sequence ID" value="RFU72257.1"/>
    <property type="molecule type" value="Genomic_DNA"/>
</dbReference>
<protein>
    <submittedName>
        <fullName evidence="6">60s ribosomal l28</fullName>
    </submittedName>
</protein>
<gene>
    <name evidence="6" type="ORF">TARUN_10011</name>
</gene>
<evidence type="ECO:0000259" key="5">
    <source>
        <dbReference type="Pfam" id="PF01778"/>
    </source>
</evidence>
<proteinExistence type="inferred from homology"/>
<dbReference type="FunFam" id="3.30.390.110:FF:000002">
    <property type="entry name" value="60S ribosomal protein L28"/>
    <property type="match status" value="1"/>
</dbReference>
<evidence type="ECO:0000256" key="2">
    <source>
        <dbReference type="ARBA" id="ARBA00022980"/>
    </source>
</evidence>
<dbReference type="GO" id="GO:0006412">
    <property type="term" value="P:translation"/>
    <property type="evidence" value="ECO:0007669"/>
    <property type="project" value="InterPro"/>
</dbReference>
<dbReference type="Gene3D" id="3.30.390.110">
    <property type="match status" value="1"/>
</dbReference>
<dbReference type="Proteomes" id="UP000266272">
    <property type="component" value="Unassembled WGS sequence"/>
</dbReference>
<dbReference type="AlphaFoldDB" id="A0A395N8Y2"/>
<evidence type="ECO:0000313" key="6">
    <source>
        <dbReference type="EMBL" id="RFU72257.1"/>
    </source>
</evidence>
<accession>A0A395N8Y2</accession>
<dbReference type="PANTHER" id="PTHR10544">
    <property type="entry name" value="60S RIBOSOMAL PROTEIN L28"/>
    <property type="match status" value="1"/>
</dbReference>
<name>A0A395N8Y2_TRIAR</name>